<comment type="caution">
    <text evidence="1">The sequence shown here is derived from an EMBL/GenBank/DDBJ whole genome shotgun (WGS) entry which is preliminary data.</text>
</comment>
<dbReference type="PROSITE" id="PS51257">
    <property type="entry name" value="PROKAR_LIPOPROTEIN"/>
    <property type="match status" value="1"/>
</dbReference>
<reference evidence="2" key="1">
    <citation type="journal article" date="2019" name="Int. J. Syst. Evol. Microbiol.">
        <title>The Global Catalogue of Microorganisms (GCM) 10K type strain sequencing project: providing services to taxonomists for standard genome sequencing and annotation.</title>
        <authorList>
            <consortium name="The Broad Institute Genomics Platform"/>
            <consortium name="The Broad Institute Genome Sequencing Center for Infectious Disease"/>
            <person name="Wu L."/>
            <person name="Ma J."/>
        </authorList>
    </citation>
    <scope>NUCLEOTIDE SEQUENCE [LARGE SCALE GENOMIC DNA]</scope>
    <source>
        <strain evidence="2">JCM 17917</strain>
    </source>
</reference>
<protein>
    <recommendedName>
        <fullName evidence="3">MORN repeat variant</fullName>
    </recommendedName>
</protein>
<evidence type="ECO:0008006" key="3">
    <source>
        <dbReference type="Google" id="ProtNLM"/>
    </source>
</evidence>
<dbReference type="EMBL" id="BAABGX010000002">
    <property type="protein sequence ID" value="GAA4306370.1"/>
    <property type="molecule type" value="Genomic_DNA"/>
</dbReference>
<dbReference type="InterPro" id="IPR011652">
    <property type="entry name" value="MORN_2"/>
</dbReference>
<name>A0ABP8FL71_9BACT</name>
<evidence type="ECO:0000313" key="1">
    <source>
        <dbReference type="EMBL" id="GAA4306370.1"/>
    </source>
</evidence>
<organism evidence="1 2">
    <name type="scientific">Nibribacter koreensis</name>
    <dbReference type="NCBI Taxonomy" id="1084519"/>
    <lineage>
        <taxon>Bacteria</taxon>
        <taxon>Pseudomonadati</taxon>
        <taxon>Bacteroidota</taxon>
        <taxon>Cytophagia</taxon>
        <taxon>Cytophagales</taxon>
        <taxon>Hymenobacteraceae</taxon>
        <taxon>Nibribacter</taxon>
    </lineage>
</organism>
<dbReference type="Proteomes" id="UP001501844">
    <property type="component" value="Unassembled WGS sequence"/>
</dbReference>
<accession>A0ABP8FL71</accession>
<proteinExistence type="predicted"/>
<dbReference type="Pfam" id="PF07661">
    <property type="entry name" value="MORN_2"/>
    <property type="match status" value="2"/>
</dbReference>
<evidence type="ECO:0000313" key="2">
    <source>
        <dbReference type="Proteomes" id="UP001501844"/>
    </source>
</evidence>
<sequence>MKRATFLIASIVIFLSACTPKFVIAIYNQDLYGSLENGIPSNSRTGNHYFQDGTLKATGSYAVSFKNEKSELKTGLWKEYYAGGRLQREGHYKIGSYLGCGAGGLQAEYYHYKDGLWKYYDESGELRFEVEFEPTKLHFDTNCEGGDNLIYGLIKNVPLGNKEQLSPDSIFSLQKEKIEDGSFTVILTPLNNKLFITYSYN</sequence>
<gene>
    <name evidence="1" type="ORF">GCM10023183_21490</name>
</gene>
<dbReference type="RefSeq" id="WP_345165700.1">
    <property type="nucleotide sequence ID" value="NZ_BAABGX010000002.1"/>
</dbReference>
<keyword evidence="2" id="KW-1185">Reference proteome</keyword>